<proteinExistence type="predicted"/>
<sequence length="513" mass="54189">MGTNCSKSNRFRCRRPCSWQPCAWQHPCGQRFANIPTTGTPAVAGGFTQFQSPTLKFRAIADRYSSLEQVQDDLRKNGLESSNLIVAVDFTKSNEWTGKGSFGGRSLHAIGDQPNPYEEAIGVIGRTLSAFDDDGLIPCYGFGDVTTGDSSVFSFLADDQPCRGLEQALWRYRELCPYIRMAGPTSFAPAIRQASRIVEASGGQYHILLLVADGQVSRPSGLPDNVKSEQEQDTIDAIVEASSLPLSIIMVGVGDGPWDLMKDFDDALPERAFDNFQFVNFSELMSSTQGDRSRREALFALRALMEIPEQYNAIQRMGILGRTAAAQVARGRTQRRPGNPPLDPPVPPHLMAGTASGPSTTTTCGPAGGAGAGPSAAASCSGTYGAGAGPSGAGDAAAAPSKGTQSARTSGTGYGVAAGGGGPTGPTPMAPAAGGPVPDPMFVCPITQDVMKDPVIATDGYTYERAAITDWLARKAVSPLTNQRMPGGNVLIPNHNLRSSIMEWRQKHGLTAA</sequence>
<gene>
    <name evidence="3" type="ORF">HYH02_004360</name>
</gene>
<dbReference type="SUPFAM" id="SSF57850">
    <property type="entry name" value="RING/U-box"/>
    <property type="match status" value="1"/>
</dbReference>
<dbReference type="PANTHER" id="PTHR45751:SF11">
    <property type="entry name" value="COPINE FAMILY PROTEIN 2"/>
    <property type="match status" value="1"/>
</dbReference>
<protein>
    <recommendedName>
        <fullName evidence="2">U-box domain-containing protein</fullName>
    </recommendedName>
</protein>
<dbReference type="Gene3D" id="3.30.40.10">
    <property type="entry name" value="Zinc/RING finger domain, C3HC4 (zinc finger)"/>
    <property type="match status" value="1"/>
</dbReference>
<feature type="compositionally biased region" description="Low complexity" evidence="1">
    <location>
        <begin position="373"/>
        <end position="383"/>
    </location>
</feature>
<dbReference type="AlphaFoldDB" id="A0A835WNU3"/>
<dbReference type="SMART" id="SM00504">
    <property type="entry name" value="Ubox"/>
    <property type="match status" value="1"/>
</dbReference>
<name>A0A835WNU3_9CHLO</name>
<dbReference type="InterPro" id="IPR002035">
    <property type="entry name" value="VWF_A"/>
</dbReference>
<accession>A0A835WNU3</accession>
<comment type="caution">
    <text evidence="3">The sequence shown here is derived from an EMBL/GenBank/DDBJ whole genome shotgun (WGS) entry which is preliminary data.</text>
</comment>
<dbReference type="PANTHER" id="PTHR45751">
    <property type="entry name" value="COPINE FAMILY PROTEIN 1"/>
    <property type="match status" value="1"/>
</dbReference>
<dbReference type="OrthoDB" id="5855668at2759"/>
<dbReference type="InterPro" id="IPR013083">
    <property type="entry name" value="Znf_RING/FYVE/PHD"/>
</dbReference>
<feature type="compositionally biased region" description="Gly residues" evidence="1">
    <location>
        <begin position="412"/>
        <end position="424"/>
    </location>
</feature>
<dbReference type="Proteomes" id="UP000613740">
    <property type="component" value="Unassembled WGS sequence"/>
</dbReference>
<feature type="region of interest" description="Disordered" evidence="1">
    <location>
        <begin position="325"/>
        <end position="432"/>
    </location>
</feature>
<dbReference type="InterPro" id="IPR052079">
    <property type="entry name" value="E3_ligase/Copine_domain"/>
</dbReference>
<evidence type="ECO:0000256" key="1">
    <source>
        <dbReference type="SAM" id="MobiDB-lite"/>
    </source>
</evidence>
<dbReference type="Pfam" id="PF04564">
    <property type="entry name" value="U-box"/>
    <property type="match status" value="1"/>
</dbReference>
<dbReference type="UniPathway" id="UPA00143"/>
<keyword evidence="4" id="KW-1185">Reference proteome</keyword>
<organism evidence="3 4">
    <name type="scientific">Chlamydomonas schloesseri</name>
    <dbReference type="NCBI Taxonomy" id="2026947"/>
    <lineage>
        <taxon>Eukaryota</taxon>
        <taxon>Viridiplantae</taxon>
        <taxon>Chlorophyta</taxon>
        <taxon>core chlorophytes</taxon>
        <taxon>Chlorophyceae</taxon>
        <taxon>CS clade</taxon>
        <taxon>Chlamydomonadales</taxon>
        <taxon>Chlamydomonadaceae</taxon>
        <taxon>Chlamydomonas</taxon>
    </lineage>
</organism>
<dbReference type="SUPFAM" id="SSF53300">
    <property type="entry name" value="vWA-like"/>
    <property type="match status" value="1"/>
</dbReference>
<dbReference type="InterPro" id="IPR010734">
    <property type="entry name" value="Copine_C"/>
</dbReference>
<dbReference type="SMART" id="SM00327">
    <property type="entry name" value="VWA"/>
    <property type="match status" value="1"/>
</dbReference>
<evidence type="ECO:0000259" key="2">
    <source>
        <dbReference type="PROSITE" id="PS51698"/>
    </source>
</evidence>
<dbReference type="InterPro" id="IPR003613">
    <property type="entry name" value="Ubox_domain"/>
</dbReference>
<dbReference type="GO" id="GO:0016567">
    <property type="term" value="P:protein ubiquitination"/>
    <property type="evidence" value="ECO:0007669"/>
    <property type="project" value="UniProtKB-UniPathway"/>
</dbReference>
<dbReference type="GO" id="GO:0005634">
    <property type="term" value="C:nucleus"/>
    <property type="evidence" value="ECO:0007669"/>
    <property type="project" value="TreeGrafter"/>
</dbReference>
<feature type="domain" description="U-box" evidence="2">
    <location>
        <begin position="437"/>
        <end position="511"/>
    </location>
</feature>
<dbReference type="CDD" id="cd16655">
    <property type="entry name" value="RING-Ubox_WDSUB1-like"/>
    <property type="match status" value="1"/>
</dbReference>
<dbReference type="GO" id="GO:0004842">
    <property type="term" value="F:ubiquitin-protein transferase activity"/>
    <property type="evidence" value="ECO:0007669"/>
    <property type="project" value="InterPro"/>
</dbReference>
<dbReference type="EMBL" id="JAEHOD010000009">
    <property type="protein sequence ID" value="KAG2451092.1"/>
    <property type="molecule type" value="Genomic_DNA"/>
</dbReference>
<evidence type="ECO:0000313" key="4">
    <source>
        <dbReference type="Proteomes" id="UP000613740"/>
    </source>
</evidence>
<reference evidence="3" key="1">
    <citation type="journal article" date="2020" name="bioRxiv">
        <title>Comparative genomics of Chlamydomonas.</title>
        <authorList>
            <person name="Craig R.J."/>
            <person name="Hasan A.R."/>
            <person name="Ness R.W."/>
            <person name="Keightley P.D."/>
        </authorList>
    </citation>
    <scope>NUCLEOTIDE SEQUENCE</scope>
    <source>
        <strain evidence="3">CCAP 11/173</strain>
    </source>
</reference>
<feature type="compositionally biased region" description="Low complexity" evidence="1">
    <location>
        <begin position="352"/>
        <end position="365"/>
    </location>
</feature>
<dbReference type="PROSITE" id="PS51698">
    <property type="entry name" value="U_BOX"/>
    <property type="match status" value="1"/>
</dbReference>
<dbReference type="InterPro" id="IPR036465">
    <property type="entry name" value="vWFA_dom_sf"/>
</dbReference>
<feature type="compositionally biased region" description="Pro residues" evidence="1">
    <location>
        <begin position="338"/>
        <end position="348"/>
    </location>
</feature>
<evidence type="ECO:0000313" key="3">
    <source>
        <dbReference type="EMBL" id="KAG2451092.1"/>
    </source>
</evidence>
<dbReference type="Pfam" id="PF07002">
    <property type="entry name" value="Copine"/>
    <property type="match status" value="1"/>
</dbReference>